<gene>
    <name evidence="2" type="ORF">SDC9_61865</name>
</gene>
<name>A0A644XN45_9ZZZZ</name>
<organism evidence="2">
    <name type="scientific">bioreactor metagenome</name>
    <dbReference type="NCBI Taxonomy" id="1076179"/>
    <lineage>
        <taxon>unclassified sequences</taxon>
        <taxon>metagenomes</taxon>
        <taxon>ecological metagenomes</taxon>
    </lineage>
</organism>
<feature type="region of interest" description="Disordered" evidence="1">
    <location>
        <begin position="55"/>
        <end position="81"/>
    </location>
</feature>
<reference evidence="2" key="1">
    <citation type="submission" date="2019-08" db="EMBL/GenBank/DDBJ databases">
        <authorList>
            <person name="Kucharzyk K."/>
            <person name="Murdoch R.W."/>
            <person name="Higgins S."/>
            <person name="Loffler F."/>
        </authorList>
    </citation>
    <scope>NUCLEOTIDE SEQUENCE</scope>
</reference>
<evidence type="ECO:0000313" key="2">
    <source>
        <dbReference type="EMBL" id="MPM15494.1"/>
    </source>
</evidence>
<sequence length="81" mass="8786">MITELIKTESILLFMFSSLSGATITLKLYTPGVPRLAVCVKVYVSVSPDTIVGRNSAALQDDPPLRENEATTFDSSIEPLL</sequence>
<dbReference type="AlphaFoldDB" id="A0A644XN45"/>
<proteinExistence type="predicted"/>
<accession>A0A644XN45</accession>
<evidence type="ECO:0000256" key="1">
    <source>
        <dbReference type="SAM" id="MobiDB-lite"/>
    </source>
</evidence>
<comment type="caution">
    <text evidence="2">The sequence shown here is derived from an EMBL/GenBank/DDBJ whole genome shotgun (WGS) entry which is preliminary data.</text>
</comment>
<dbReference type="EMBL" id="VSSQ01002452">
    <property type="protein sequence ID" value="MPM15494.1"/>
    <property type="molecule type" value="Genomic_DNA"/>
</dbReference>
<protein>
    <submittedName>
        <fullName evidence="2">Uncharacterized protein</fullName>
    </submittedName>
</protein>